<feature type="transmembrane region" description="Helical" evidence="1">
    <location>
        <begin position="21"/>
        <end position="41"/>
    </location>
</feature>
<name>W7D3K1_9LIST</name>
<comment type="caution">
    <text evidence="2">The sequence shown here is derived from an EMBL/GenBank/DDBJ whole genome shotgun (WGS) entry which is preliminary data.</text>
</comment>
<reference evidence="2 3" key="1">
    <citation type="journal article" date="2014" name="Int. J. Syst. Evol. Microbiol.">
        <title>Listeria floridensis sp. nov., Listeria aquatica sp. nov., Listeria cornellensis sp. nov., Listeria riparia sp. nov. and Listeria grandensis sp. nov., from agricultural and natural environments.</title>
        <authorList>
            <person name="den Bakker H.C."/>
            <person name="Warchocki S."/>
            <person name="Wright E.M."/>
            <person name="Allred A.F."/>
            <person name="Ahlstrom C."/>
            <person name="Manuel C.S."/>
            <person name="Stasiewicz M.J."/>
            <person name="Burrell A."/>
            <person name="Roof S."/>
            <person name="Strawn L."/>
            <person name="Fortes E.D."/>
            <person name="Nightingale K.K."/>
            <person name="Kephart D."/>
            <person name="Wiedmann M."/>
        </authorList>
    </citation>
    <scope>NUCLEOTIDE SEQUENCE [LARGE SCALE GENOMIC DNA]</scope>
    <source>
        <strain evidence="2 3">FSL S10-1204</strain>
    </source>
</reference>
<accession>W7D3K1</accession>
<dbReference type="PANTHER" id="PTHR40034">
    <property type="entry name" value="BSL5891 PROTEIN"/>
    <property type="match status" value="1"/>
</dbReference>
<organism evidence="2 3">
    <name type="scientific">Listeria riparia FSL S10-1204</name>
    <dbReference type="NCBI Taxonomy" id="1265816"/>
    <lineage>
        <taxon>Bacteria</taxon>
        <taxon>Bacillati</taxon>
        <taxon>Bacillota</taxon>
        <taxon>Bacilli</taxon>
        <taxon>Bacillales</taxon>
        <taxon>Listeriaceae</taxon>
        <taxon>Listeria</taxon>
    </lineage>
</organism>
<keyword evidence="1" id="KW-0812">Transmembrane</keyword>
<gene>
    <name evidence="2" type="ORF">PRIP_01819</name>
</gene>
<dbReference type="AlphaFoldDB" id="W7D3K1"/>
<evidence type="ECO:0000256" key="1">
    <source>
        <dbReference type="SAM" id="Phobius"/>
    </source>
</evidence>
<protein>
    <recommendedName>
        <fullName evidence="4">DUF3311 domain-containing protein</fullName>
    </recommendedName>
</protein>
<dbReference type="InterPro" id="IPR021741">
    <property type="entry name" value="DUF3311"/>
</dbReference>
<keyword evidence="3" id="KW-1185">Reference proteome</keyword>
<dbReference type="PANTHER" id="PTHR40034:SF1">
    <property type="entry name" value="BSL5891 PROTEIN"/>
    <property type="match status" value="1"/>
</dbReference>
<dbReference type="PATRIC" id="fig|1265816.5.peg.358"/>
<dbReference type="EMBL" id="AODL01000003">
    <property type="protein sequence ID" value="EUJ46544.1"/>
    <property type="molecule type" value="Genomic_DNA"/>
</dbReference>
<keyword evidence="1" id="KW-1133">Transmembrane helix</keyword>
<proteinExistence type="predicted"/>
<evidence type="ECO:0000313" key="2">
    <source>
        <dbReference type="EMBL" id="EUJ46544.1"/>
    </source>
</evidence>
<feature type="transmembrane region" description="Helical" evidence="1">
    <location>
        <begin position="53"/>
        <end position="75"/>
    </location>
</feature>
<keyword evidence="1" id="KW-0472">Membrane</keyword>
<evidence type="ECO:0008006" key="4">
    <source>
        <dbReference type="Google" id="ProtNLM"/>
    </source>
</evidence>
<dbReference type="Pfam" id="PF11755">
    <property type="entry name" value="DUF3311"/>
    <property type="match status" value="1"/>
</dbReference>
<dbReference type="Proteomes" id="UP000019248">
    <property type="component" value="Unassembled WGS sequence"/>
</dbReference>
<sequence length="84" mass="9497">MKKAADYCKMKTVFKTKRGELMVKLLLIIPFLFLLAGIPFANKIHPMVLGMPFSLFWIAAGILLSTATLAVVYHFDHQNKGEEQ</sequence>
<evidence type="ECO:0000313" key="3">
    <source>
        <dbReference type="Proteomes" id="UP000019248"/>
    </source>
</evidence>